<dbReference type="Gene3D" id="3.40.1110.10">
    <property type="entry name" value="Calcium-transporting ATPase, cytoplasmic domain N"/>
    <property type="match status" value="1"/>
</dbReference>
<evidence type="ECO:0000313" key="17">
    <source>
        <dbReference type="EMBL" id="PLW68109.1"/>
    </source>
</evidence>
<organism evidence="17 18">
    <name type="scientific">Pseudohalioglobus lutimaris</name>
    <dbReference type="NCBI Taxonomy" id="1737061"/>
    <lineage>
        <taxon>Bacteria</taxon>
        <taxon>Pseudomonadati</taxon>
        <taxon>Pseudomonadota</taxon>
        <taxon>Gammaproteobacteria</taxon>
        <taxon>Cellvibrionales</taxon>
        <taxon>Halieaceae</taxon>
        <taxon>Pseudohalioglobus</taxon>
    </lineage>
</organism>
<evidence type="ECO:0000256" key="12">
    <source>
        <dbReference type="ARBA" id="ARBA00022989"/>
    </source>
</evidence>
<sequence>MLSAHQAVAEPRAAADDGPCPCYHCGETVPHGARFEIEIGGESRAMCCPGCRAVAGLIAANGLENFYQQRTAYSERPVDAEFQLNDQYLIYDDAEMAQRFSQQEADGSVTARLLLGGITCAACTWLIEQSLEPITGVHSALVNLQQNRLDVRFDPEKIKLSEIFSRVESLGYRPRPFQASTQREQNASDYRRDLRRLGVAGFGMMQVGMFAVALHAGDIQGIEEQYQGLLRGFSLLVSSFVVYYSAGIFFSTAWRHLQQGVLVMDLPVALAIGLAWLASAWATITGTGQVYFDSVVMFTFFLLLGRFMESRVRQRHSMTWFDAESALPDAVSCRRKDQWVTVPRTQVAAGDIVLLRPGETIPVDAEITDGASAVREDTFNGEHLPRAVVAGNTVFAGTVNVEAALEARVLCTYLESRLAALQQSVEVAQTEKPRLARLADRVASWFVAGVLLVTSATALIWMQIDPSRALWVALSVLVISCPCALALATPAALTSAASALRGRGVIVRGENALEALARTTHLFFDKTGTLTAGKLTLSRVELLVDQTEAQVLAIASSLQRWSNHPISQAFNDISGTADIDNVKYHVGQGLSGEQQGLRYRMGSEGFCRVLCPQLPPAPSAPLYWVALCDEHRPLAWIGLTDSVRPEAAAVIDEARHNGLLVGLLTGDNSLQGTLLAKTLGMDTVNIGLEPQQKMAHVQALQEAGYVVSMVGDGLNDAPVLSLADASFAVAGATDLARTQADFVVVGGDLTAVTSTWRQARACRRIIVQNFAWALGYNLSAIPLAAMGYIPPWAAAIGMSLSSLLVVANSLRLNRKPR</sequence>
<dbReference type="Pfam" id="PF00403">
    <property type="entry name" value="HMA"/>
    <property type="match status" value="1"/>
</dbReference>
<dbReference type="InterPro" id="IPR023214">
    <property type="entry name" value="HAD_sf"/>
</dbReference>
<dbReference type="FunFam" id="3.30.70.100:FF:000001">
    <property type="entry name" value="ATPase copper transporting beta"/>
    <property type="match status" value="1"/>
</dbReference>
<dbReference type="InterPro" id="IPR001757">
    <property type="entry name" value="P_typ_ATPase"/>
</dbReference>
<evidence type="ECO:0000256" key="6">
    <source>
        <dbReference type="ARBA" id="ARBA00022692"/>
    </source>
</evidence>
<evidence type="ECO:0000313" key="18">
    <source>
        <dbReference type="Proteomes" id="UP000235005"/>
    </source>
</evidence>
<dbReference type="PROSITE" id="PS00154">
    <property type="entry name" value="ATPASE_E1_E2"/>
    <property type="match status" value="1"/>
</dbReference>
<dbReference type="GO" id="GO:0016887">
    <property type="term" value="F:ATP hydrolysis activity"/>
    <property type="evidence" value="ECO:0007669"/>
    <property type="project" value="InterPro"/>
</dbReference>
<comment type="similarity">
    <text evidence="2 15">Belongs to the cation transport ATPase (P-type) (TC 3.A.3) family. Type IB subfamily.</text>
</comment>
<dbReference type="NCBIfam" id="TIGR01494">
    <property type="entry name" value="ATPase_P-type"/>
    <property type="match status" value="1"/>
</dbReference>
<dbReference type="GO" id="GO:0043682">
    <property type="term" value="F:P-type divalent copper transporter activity"/>
    <property type="evidence" value="ECO:0007669"/>
    <property type="project" value="TreeGrafter"/>
</dbReference>
<dbReference type="NCBIfam" id="TIGR01525">
    <property type="entry name" value="ATPase-IB_hvy"/>
    <property type="match status" value="1"/>
</dbReference>
<dbReference type="OrthoDB" id="9814270at2"/>
<evidence type="ECO:0000259" key="16">
    <source>
        <dbReference type="PROSITE" id="PS50846"/>
    </source>
</evidence>
<keyword evidence="13" id="KW-0406">Ion transport</keyword>
<keyword evidence="11" id="KW-1278">Translocase</keyword>
<evidence type="ECO:0000256" key="1">
    <source>
        <dbReference type="ARBA" id="ARBA00004651"/>
    </source>
</evidence>
<dbReference type="Gene3D" id="3.40.50.1000">
    <property type="entry name" value="HAD superfamily/HAD-like"/>
    <property type="match status" value="1"/>
</dbReference>
<dbReference type="InterPro" id="IPR059000">
    <property type="entry name" value="ATPase_P-type_domA"/>
</dbReference>
<evidence type="ECO:0000256" key="5">
    <source>
        <dbReference type="ARBA" id="ARBA00022553"/>
    </source>
</evidence>
<dbReference type="InterPro" id="IPR036163">
    <property type="entry name" value="HMA_dom_sf"/>
</dbReference>
<evidence type="ECO:0000256" key="13">
    <source>
        <dbReference type="ARBA" id="ARBA00023065"/>
    </source>
</evidence>
<dbReference type="EMBL" id="PKUS01000019">
    <property type="protein sequence ID" value="PLW68109.1"/>
    <property type="molecule type" value="Genomic_DNA"/>
</dbReference>
<feature type="transmembrane region" description="Helical" evidence="15">
    <location>
        <begin position="765"/>
        <end position="786"/>
    </location>
</feature>
<dbReference type="CDD" id="cd00371">
    <property type="entry name" value="HMA"/>
    <property type="match status" value="1"/>
</dbReference>
<dbReference type="PRINTS" id="PR00119">
    <property type="entry name" value="CATATPASE"/>
</dbReference>
<evidence type="ECO:0000256" key="3">
    <source>
        <dbReference type="ARBA" id="ARBA00022448"/>
    </source>
</evidence>
<evidence type="ECO:0000256" key="2">
    <source>
        <dbReference type="ARBA" id="ARBA00006024"/>
    </source>
</evidence>
<dbReference type="SUPFAM" id="SSF81653">
    <property type="entry name" value="Calcium ATPase, transduction domain A"/>
    <property type="match status" value="1"/>
</dbReference>
<keyword evidence="7 15" id="KW-0479">Metal-binding</keyword>
<keyword evidence="5" id="KW-0597">Phosphoprotein</keyword>
<evidence type="ECO:0000256" key="8">
    <source>
        <dbReference type="ARBA" id="ARBA00022741"/>
    </source>
</evidence>
<evidence type="ECO:0000256" key="14">
    <source>
        <dbReference type="ARBA" id="ARBA00023136"/>
    </source>
</evidence>
<dbReference type="GO" id="GO:0005886">
    <property type="term" value="C:plasma membrane"/>
    <property type="evidence" value="ECO:0007669"/>
    <property type="project" value="UniProtKB-SubCell"/>
</dbReference>
<dbReference type="Gene3D" id="2.70.150.10">
    <property type="entry name" value="Calcium-transporting ATPase, cytoplasmic transduction domain A"/>
    <property type="match status" value="1"/>
</dbReference>
<dbReference type="InterPro" id="IPR023298">
    <property type="entry name" value="ATPase_P-typ_TM_dom_sf"/>
</dbReference>
<dbReference type="SUPFAM" id="SSF81665">
    <property type="entry name" value="Calcium ATPase, transmembrane domain M"/>
    <property type="match status" value="1"/>
</dbReference>
<accession>A0A2N5X0T6</accession>
<feature type="transmembrane region" description="Helical" evidence="15">
    <location>
        <begin position="197"/>
        <end position="217"/>
    </location>
</feature>
<feature type="transmembrane region" description="Helical" evidence="15">
    <location>
        <begin position="442"/>
        <end position="464"/>
    </location>
</feature>
<name>A0A2N5X0T6_9GAMM</name>
<dbReference type="AlphaFoldDB" id="A0A2N5X0T6"/>
<keyword evidence="12 15" id="KW-1133">Transmembrane helix</keyword>
<comment type="subcellular location">
    <subcellularLocation>
        <location evidence="1">Cell membrane</location>
        <topology evidence="1">Multi-pass membrane protein</topology>
    </subcellularLocation>
</comment>
<dbReference type="SUPFAM" id="SSF56784">
    <property type="entry name" value="HAD-like"/>
    <property type="match status" value="1"/>
</dbReference>
<dbReference type="NCBIfam" id="TIGR01511">
    <property type="entry name" value="ATPase-IB1_Cu"/>
    <property type="match status" value="1"/>
</dbReference>
<dbReference type="Gene3D" id="3.30.70.100">
    <property type="match status" value="1"/>
</dbReference>
<keyword evidence="18" id="KW-1185">Reference proteome</keyword>
<keyword evidence="3" id="KW-0813">Transport</keyword>
<reference evidence="17 18" key="1">
    <citation type="submission" date="2018-01" db="EMBL/GenBank/DDBJ databases">
        <title>The draft genome sequence of Halioglobus lutimaris HF004.</title>
        <authorList>
            <person name="Du Z.-J."/>
            <person name="Shi M.-J."/>
        </authorList>
    </citation>
    <scope>NUCLEOTIDE SEQUENCE [LARGE SCALE GENOMIC DNA]</scope>
    <source>
        <strain evidence="17 18">HF004</strain>
    </source>
</reference>
<dbReference type="CDD" id="cd02079">
    <property type="entry name" value="P-type_ATPase_HM"/>
    <property type="match status" value="1"/>
</dbReference>
<evidence type="ECO:0000256" key="10">
    <source>
        <dbReference type="ARBA" id="ARBA00022842"/>
    </source>
</evidence>
<feature type="transmembrane region" description="Helical" evidence="15">
    <location>
        <begin position="470"/>
        <end position="493"/>
    </location>
</feature>
<keyword evidence="9 15" id="KW-0067">ATP-binding</keyword>
<keyword evidence="14 15" id="KW-0472">Membrane</keyword>
<dbReference type="InterPro" id="IPR023299">
    <property type="entry name" value="ATPase_P-typ_cyto_dom_N"/>
</dbReference>
<feature type="transmembrane region" description="Helical" evidence="15">
    <location>
        <begin position="262"/>
        <end position="284"/>
    </location>
</feature>
<evidence type="ECO:0000256" key="9">
    <source>
        <dbReference type="ARBA" id="ARBA00022840"/>
    </source>
</evidence>
<dbReference type="GO" id="GO:0055070">
    <property type="term" value="P:copper ion homeostasis"/>
    <property type="evidence" value="ECO:0007669"/>
    <property type="project" value="TreeGrafter"/>
</dbReference>
<evidence type="ECO:0000256" key="11">
    <source>
        <dbReference type="ARBA" id="ARBA00022967"/>
    </source>
</evidence>
<keyword evidence="10" id="KW-0460">Magnesium</keyword>
<dbReference type="Proteomes" id="UP000235005">
    <property type="component" value="Unassembled WGS sequence"/>
</dbReference>
<dbReference type="GO" id="GO:0005524">
    <property type="term" value="F:ATP binding"/>
    <property type="evidence" value="ECO:0007669"/>
    <property type="project" value="UniProtKB-UniRule"/>
</dbReference>
<feature type="transmembrane region" description="Helical" evidence="15">
    <location>
        <begin position="290"/>
        <end position="308"/>
    </location>
</feature>
<dbReference type="NCBIfam" id="TIGR01512">
    <property type="entry name" value="ATPase-IB2_Cd"/>
    <property type="match status" value="1"/>
</dbReference>
<proteinExistence type="inferred from homology"/>
<dbReference type="GO" id="GO:0005507">
    <property type="term" value="F:copper ion binding"/>
    <property type="evidence" value="ECO:0007669"/>
    <property type="project" value="TreeGrafter"/>
</dbReference>
<dbReference type="InterPro" id="IPR021993">
    <property type="entry name" value="ATPase-cat-bd"/>
</dbReference>
<dbReference type="PANTHER" id="PTHR43520">
    <property type="entry name" value="ATP7, ISOFORM B"/>
    <property type="match status" value="1"/>
</dbReference>
<keyword evidence="4 15" id="KW-1003">Cell membrane</keyword>
<comment type="caution">
    <text evidence="17">The sequence shown here is derived from an EMBL/GenBank/DDBJ whole genome shotgun (WGS) entry which is preliminary data.</text>
</comment>
<keyword evidence="6 15" id="KW-0812">Transmembrane</keyword>
<dbReference type="PROSITE" id="PS50846">
    <property type="entry name" value="HMA_2"/>
    <property type="match status" value="1"/>
</dbReference>
<dbReference type="PRINTS" id="PR00943">
    <property type="entry name" value="CUATPASE"/>
</dbReference>
<feature type="transmembrane region" description="Helical" evidence="15">
    <location>
        <begin position="229"/>
        <end position="250"/>
    </location>
</feature>
<dbReference type="Pfam" id="PF00702">
    <property type="entry name" value="Hydrolase"/>
    <property type="match status" value="1"/>
</dbReference>
<evidence type="ECO:0000256" key="15">
    <source>
        <dbReference type="RuleBase" id="RU362081"/>
    </source>
</evidence>
<feature type="transmembrane region" description="Helical" evidence="15">
    <location>
        <begin position="792"/>
        <end position="810"/>
    </location>
</feature>
<feature type="domain" description="HMA" evidence="16">
    <location>
        <begin position="109"/>
        <end position="175"/>
    </location>
</feature>
<dbReference type="Pfam" id="PF00122">
    <property type="entry name" value="E1-E2_ATPase"/>
    <property type="match status" value="1"/>
</dbReference>
<dbReference type="InterPro" id="IPR006121">
    <property type="entry name" value="HMA_dom"/>
</dbReference>
<gene>
    <name evidence="17" type="ORF">C0039_14230</name>
</gene>
<dbReference type="InterPro" id="IPR027256">
    <property type="entry name" value="P-typ_ATPase_IB"/>
</dbReference>
<protein>
    <submittedName>
        <fullName evidence="17">Copper-translocating P-type ATPase</fullName>
    </submittedName>
</protein>
<dbReference type="PANTHER" id="PTHR43520:SF5">
    <property type="entry name" value="CATION-TRANSPORTING P-TYPE ATPASE-RELATED"/>
    <property type="match status" value="1"/>
</dbReference>
<dbReference type="InterPro" id="IPR018303">
    <property type="entry name" value="ATPase_P-typ_P_site"/>
</dbReference>
<dbReference type="InterPro" id="IPR008250">
    <property type="entry name" value="ATPase_P-typ_transduc_dom_A_sf"/>
</dbReference>
<dbReference type="SUPFAM" id="SSF55008">
    <property type="entry name" value="HMA, heavy metal-associated domain"/>
    <property type="match status" value="1"/>
</dbReference>
<dbReference type="PROSITE" id="PS01047">
    <property type="entry name" value="HMA_1"/>
    <property type="match status" value="1"/>
</dbReference>
<dbReference type="InterPro" id="IPR017969">
    <property type="entry name" value="Heavy-metal-associated_CS"/>
</dbReference>
<evidence type="ECO:0000256" key="7">
    <source>
        <dbReference type="ARBA" id="ARBA00022723"/>
    </source>
</evidence>
<evidence type="ECO:0000256" key="4">
    <source>
        <dbReference type="ARBA" id="ARBA00022475"/>
    </source>
</evidence>
<keyword evidence="8 15" id="KW-0547">Nucleotide-binding</keyword>
<dbReference type="Pfam" id="PF12156">
    <property type="entry name" value="ATPase-cat_bd"/>
    <property type="match status" value="1"/>
</dbReference>
<dbReference type="InterPro" id="IPR036412">
    <property type="entry name" value="HAD-like_sf"/>
</dbReference>